<dbReference type="InterPro" id="IPR002125">
    <property type="entry name" value="CMP_dCMP_dom"/>
</dbReference>
<dbReference type="PROSITE" id="PS00903">
    <property type="entry name" value="CYT_DCMP_DEAMINASES_1"/>
    <property type="match status" value="1"/>
</dbReference>
<dbReference type="eggNOG" id="COG0590">
    <property type="taxonomic scope" value="Bacteria"/>
</dbReference>
<dbReference type="CDD" id="cd01285">
    <property type="entry name" value="nucleoside_deaminase"/>
    <property type="match status" value="1"/>
</dbReference>
<evidence type="ECO:0000256" key="6">
    <source>
        <dbReference type="ARBA" id="ARBA00022833"/>
    </source>
</evidence>
<evidence type="ECO:0000313" key="12">
    <source>
        <dbReference type="Proteomes" id="UP000003505"/>
    </source>
</evidence>
<dbReference type="RefSeq" id="WP_006191373.1">
    <property type="nucleotide sequence ID" value="NC_015437.1"/>
</dbReference>
<reference evidence="11 12" key="1">
    <citation type="submission" date="2009-09" db="EMBL/GenBank/DDBJ databases">
        <authorList>
            <person name="Weinstock G."/>
            <person name="Sodergren E."/>
            <person name="Clifton S."/>
            <person name="Fulton L."/>
            <person name="Fulton B."/>
            <person name="Courtney L."/>
            <person name="Fronick C."/>
            <person name="Harrison M."/>
            <person name="Strong C."/>
            <person name="Farmer C."/>
            <person name="Delahaunty K."/>
            <person name="Markovic C."/>
            <person name="Hall O."/>
            <person name="Minx P."/>
            <person name="Tomlinson C."/>
            <person name="Mitreva M."/>
            <person name="Nelson J."/>
            <person name="Hou S."/>
            <person name="Wollam A."/>
            <person name="Pepin K.H."/>
            <person name="Johnson M."/>
            <person name="Bhonagiri V."/>
            <person name="Nash W.E."/>
            <person name="Warren W."/>
            <person name="Chinwalla A."/>
            <person name="Mardis E.R."/>
            <person name="Wilson R.K."/>
        </authorList>
    </citation>
    <scope>NUCLEOTIDE SEQUENCE [LARGE SCALE GENOMIC DNA]</scope>
    <source>
        <strain evidence="11">ATCC 35185</strain>
        <strain evidence="12">ATCC 35185 / DSM 20758 / VPI D19B-28</strain>
    </source>
</reference>
<dbReference type="PROSITE" id="PS51747">
    <property type="entry name" value="CYT_DCMP_DEAMINASES_2"/>
    <property type="match status" value="1"/>
</dbReference>
<organism evidence="11 12">
    <name type="scientific">Selenomonas sputigena (strain ATCC 35185 / DSM 20758 / CCUG 44933 / VPI D19B-28)</name>
    <dbReference type="NCBI Taxonomy" id="546271"/>
    <lineage>
        <taxon>Bacteria</taxon>
        <taxon>Bacillati</taxon>
        <taxon>Bacillota</taxon>
        <taxon>Negativicutes</taxon>
        <taxon>Selenomonadales</taxon>
        <taxon>Selenomonadaceae</taxon>
        <taxon>Selenomonas</taxon>
    </lineage>
</organism>
<dbReference type="HAMAP" id="MF_00972">
    <property type="entry name" value="tRNA_aden_deaminase"/>
    <property type="match status" value="1"/>
</dbReference>
<sequence length="168" mass="18483">MLDDIAFMKEALKEAQEAFQAGEVPIGAVLVDADGTVVARAHNMRETWHDGTAHAEIIALQEAARKLGRWRLSGLTLYVTIEPCPMCAGALVMSRVDRVVYGATDAKAGACESLFNIVRHPALNHQLEMRAGVLEDECRAIMKRFFGQRRKKSSALKKCANQAFDAPE</sequence>
<comment type="cofactor">
    <cofactor evidence="8">
        <name>Zn(2+)</name>
        <dbReference type="ChEBI" id="CHEBI:29105"/>
    </cofactor>
    <text evidence="8">Binds 1 zinc ion per subunit.</text>
</comment>
<dbReference type="GO" id="GO:0052717">
    <property type="term" value="F:tRNA-specific adenosine-34 deaminase activity"/>
    <property type="evidence" value="ECO:0007669"/>
    <property type="project" value="UniProtKB-UniRule"/>
</dbReference>
<feature type="binding site" evidence="8">
    <location>
        <position position="84"/>
    </location>
    <ligand>
        <name>Zn(2+)</name>
        <dbReference type="ChEBI" id="CHEBI:29105"/>
        <note>catalytic</note>
    </ligand>
</feature>
<dbReference type="NCBIfam" id="NF008113">
    <property type="entry name" value="PRK10860.1"/>
    <property type="match status" value="1"/>
</dbReference>
<gene>
    <name evidence="8" type="primary">tadA</name>
    <name evidence="10" type="ordered locus">Selsp_1652</name>
    <name evidence="11" type="ORF">SELSPUOL_00514</name>
</gene>
<evidence type="ECO:0000256" key="4">
    <source>
        <dbReference type="ARBA" id="ARBA00022723"/>
    </source>
</evidence>
<dbReference type="PANTHER" id="PTHR11079">
    <property type="entry name" value="CYTOSINE DEAMINASE FAMILY MEMBER"/>
    <property type="match status" value="1"/>
</dbReference>
<comment type="similarity">
    <text evidence="1">Belongs to the cytidine and deoxycytidylate deaminase family. ADAT2 subfamily.</text>
</comment>
<evidence type="ECO:0000313" key="11">
    <source>
        <dbReference type="EMBL" id="EEX78036.1"/>
    </source>
</evidence>
<dbReference type="InterPro" id="IPR058535">
    <property type="entry name" value="MafB19-deam"/>
</dbReference>
<evidence type="ECO:0000256" key="1">
    <source>
        <dbReference type="ARBA" id="ARBA00010669"/>
    </source>
</evidence>
<feature type="binding site" evidence="8">
    <location>
        <position position="54"/>
    </location>
    <ligand>
        <name>Zn(2+)</name>
        <dbReference type="ChEBI" id="CHEBI:29105"/>
        <note>catalytic</note>
    </ligand>
</feature>
<dbReference type="SUPFAM" id="SSF53927">
    <property type="entry name" value="Cytidine deaminase-like"/>
    <property type="match status" value="1"/>
</dbReference>
<dbReference type="Pfam" id="PF14437">
    <property type="entry name" value="MafB19-deam"/>
    <property type="match status" value="1"/>
</dbReference>
<dbReference type="AlphaFoldDB" id="C9LST7"/>
<proteinExistence type="inferred from homology"/>
<keyword evidence="4 8" id="KW-0479">Metal-binding</keyword>
<dbReference type="Proteomes" id="UP000011124">
    <property type="component" value="Chromosome"/>
</dbReference>
<dbReference type="FunFam" id="3.40.140.10:FF:000005">
    <property type="entry name" value="tRNA-specific adenosine deaminase"/>
    <property type="match status" value="1"/>
</dbReference>
<dbReference type="GO" id="GO:0008270">
    <property type="term" value="F:zinc ion binding"/>
    <property type="evidence" value="ECO:0007669"/>
    <property type="project" value="UniProtKB-UniRule"/>
</dbReference>
<evidence type="ECO:0000256" key="5">
    <source>
        <dbReference type="ARBA" id="ARBA00022801"/>
    </source>
</evidence>
<reference evidence="10 13" key="2">
    <citation type="submission" date="2011-04" db="EMBL/GenBank/DDBJ databases">
        <title>The complete genome of Selenomonas sputigena DSM 20758.</title>
        <authorList>
            <consortium name="US DOE Joint Genome Institute (JGI-PGF)"/>
            <person name="Lucas S."/>
            <person name="Copeland A."/>
            <person name="Lapidus A."/>
            <person name="Bruce D."/>
            <person name="Goodwin L."/>
            <person name="Pitluck S."/>
            <person name="Peters L."/>
            <person name="Kyrpides N."/>
            <person name="Mavromatis K."/>
            <person name="Ivanova N."/>
            <person name="Ovchinnikova G."/>
            <person name="Teshima H."/>
            <person name="Detter J.C."/>
            <person name="Tapia R."/>
            <person name="Han C."/>
            <person name="Land M."/>
            <person name="Hauser L."/>
            <person name="Markowitz V."/>
            <person name="Cheng J.-F."/>
            <person name="Hugenholtz P."/>
            <person name="Woyke T."/>
            <person name="Wu D."/>
            <person name="Gronow S."/>
            <person name="Wellnitz S."/>
            <person name="Schneider S."/>
            <person name="Klenk H.-P."/>
            <person name="Eisen J.A."/>
        </authorList>
    </citation>
    <scope>NUCLEOTIDE SEQUENCE [LARGE SCALE GENOMIC DNA]</scope>
    <source>
        <strain evidence="10">ATCC 35185</strain>
        <strain evidence="13">ATCC 35185 / DSM 20758 / VPI D19B-28</strain>
    </source>
</reference>
<evidence type="ECO:0000259" key="9">
    <source>
        <dbReference type="PROSITE" id="PS51747"/>
    </source>
</evidence>
<protein>
    <recommendedName>
        <fullName evidence="8">tRNA-specific adenosine deaminase</fullName>
        <ecNumber evidence="8">3.5.4.33</ecNumber>
    </recommendedName>
</protein>
<feature type="domain" description="CMP/dCMP-type deaminase" evidence="9">
    <location>
        <begin position="2"/>
        <end position="113"/>
    </location>
</feature>
<evidence type="ECO:0000256" key="7">
    <source>
        <dbReference type="ARBA" id="ARBA00048045"/>
    </source>
</evidence>
<dbReference type="Gene3D" id="3.40.140.10">
    <property type="entry name" value="Cytidine Deaminase, domain 2"/>
    <property type="match status" value="1"/>
</dbReference>
<name>C9LST7_SELS3</name>
<dbReference type="InterPro" id="IPR028883">
    <property type="entry name" value="tRNA_aden_deaminase"/>
</dbReference>
<evidence type="ECO:0000313" key="13">
    <source>
        <dbReference type="Proteomes" id="UP000011124"/>
    </source>
</evidence>
<comment type="function">
    <text evidence="8">Catalyzes the deamination of adenosine to inosine at the wobble position 34 of tRNA(Arg2).</text>
</comment>
<dbReference type="EMBL" id="ACKP02000011">
    <property type="protein sequence ID" value="EEX78036.1"/>
    <property type="molecule type" value="Genomic_DNA"/>
</dbReference>
<keyword evidence="5 8" id="KW-0378">Hydrolase</keyword>
<keyword evidence="6 8" id="KW-0862">Zinc</keyword>
<dbReference type="STRING" id="546271.Selsp_1652"/>
<keyword evidence="13" id="KW-1185">Reference proteome</keyword>
<feature type="binding site" evidence="8">
    <location>
        <position position="87"/>
    </location>
    <ligand>
        <name>Zn(2+)</name>
        <dbReference type="ChEBI" id="CHEBI:29105"/>
        <note>catalytic</note>
    </ligand>
</feature>
<feature type="active site" description="Proton donor" evidence="8">
    <location>
        <position position="56"/>
    </location>
</feature>
<dbReference type="InterPro" id="IPR016192">
    <property type="entry name" value="APOBEC/CMP_deaminase_Zn-bd"/>
</dbReference>
<dbReference type="GO" id="GO:0002100">
    <property type="term" value="P:tRNA wobble adenosine to inosine editing"/>
    <property type="evidence" value="ECO:0007669"/>
    <property type="project" value="UniProtKB-UniRule"/>
</dbReference>
<evidence type="ECO:0000313" key="10">
    <source>
        <dbReference type="EMBL" id="AEC00608.1"/>
    </source>
</evidence>
<dbReference type="KEGG" id="ssg:Selsp_1652"/>
<accession>C9LST7</accession>
<dbReference type="Proteomes" id="UP000003505">
    <property type="component" value="Unassembled WGS sequence"/>
</dbReference>
<comment type="subunit">
    <text evidence="2 8">Homodimer.</text>
</comment>
<dbReference type="EMBL" id="CP002637">
    <property type="protein sequence ID" value="AEC00608.1"/>
    <property type="molecule type" value="Genomic_DNA"/>
</dbReference>
<keyword evidence="3 8" id="KW-0819">tRNA processing</keyword>
<evidence type="ECO:0000256" key="8">
    <source>
        <dbReference type="HAMAP-Rule" id="MF_00972"/>
    </source>
</evidence>
<dbReference type="InterPro" id="IPR016193">
    <property type="entry name" value="Cytidine_deaminase-like"/>
</dbReference>
<dbReference type="OrthoDB" id="9802676at2"/>
<comment type="catalytic activity">
    <reaction evidence="7 8">
        <text>adenosine(34) in tRNA + H2O + H(+) = inosine(34) in tRNA + NH4(+)</text>
        <dbReference type="Rhea" id="RHEA:43168"/>
        <dbReference type="Rhea" id="RHEA-COMP:10373"/>
        <dbReference type="Rhea" id="RHEA-COMP:10374"/>
        <dbReference type="ChEBI" id="CHEBI:15377"/>
        <dbReference type="ChEBI" id="CHEBI:15378"/>
        <dbReference type="ChEBI" id="CHEBI:28938"/>
        <dbReference type="ChEBI" id="CHEBI:74411"/>
        <dbReference type="ChEBI" id="CHEBI:82852"/>
        <dbReference type="EC" id="3.5.4.33"/>
    </reaction>
</comment>
<evidence type="ECO:0000256" key="2">
    <source>
        <dbReference type="ARBA" id="ARBA00011738"/>
    </source>
</evidence>
<dbReference type="PANTHER" id="PTHR11079:SF202">
    <property type="entry name" value="TRNA-SPECIFIC ADENOSINE DEAMINASE"/>
    <property type="match status" value="1"/>
</dbReference>
<evidence type="ECO:0000256" key="3">
    <source>
        <dbReference type="ARBA" id="ARBA00022694"/>
    </source>
</evidence>
<dbReference type="HOGENOM" id="CLU_025810_3_2_9"/>
<dbReference type="EC" id="3.5.4.33" evidence="8"/>